<evidence type="ECO:0000313" key="2">
    <source>
        <dbReference type="Proteomes" id="UP001186974"/>
    </source>
</evidence>
<sequence>MLGAGGPIPEWEREVKEEKKEYRDYRRRFEYEVKKSGIRMKVDEYSDNLDAEMSAALKCILSVDGG</sequence>
<keyword evidence="2" id="KW-1185">Reference proteome</keyword>
<dbReference type="Proteomes" id="UP001186974">
    <property type="component" value="Unassembled WGS sequence"/>
</dbReference>
<name>A0ACC3D7F1_9PEZI</name>
<feature type="non-terminal residue" evidence="1">
    <location>
        <position position="66"/>
    </location>
</feature>
<organism evidence="1 2">
    <name type="scientific">Coniosporium uncinatum</name>
    <dbReference type="NCBI Taxonomy" id="93489"/>
    <lineage>
        <taxon>Eukaryota</taxon>
        <taxon>Fungi</taxon>
        <taxon>Dikarya</taxon>
        <taxon>Ascomycota</taxon>
        <taxon>Pezizomycotina</taxon>
        <taxon>Dothideomycetes</taxon>
        <taxon>Dothideomycetes incertae sedis</taxon>
        <taxon>Coniosporium</taxon>
    </lineage>
</organism>
<gene>
    <name evidence="1" type="ORF">LTS18_003287</name>
</gene>
<protein>
    <submittedName>
        <fullName evidence="1">Uncharacterized protein</fullName>
    </submittedName>
</protein>
<proteinExistence type="predicted"/>
<evidence type="ECO:0000313" key="1">
    <source>
        <dbReference type="EMBL" id="KAK3062822.1"/>
    </source>
</evidence>
<comment type="caution">
    <text evidence="1">The sequence shown here is derived from an EMBL/GenBank/DDBJ whole genome shotgun (WGS) entry which is preliminary data.</text>
</comment>
<dbReference type="EMBL" id="JAWDJW010007109">
    <property type="protein sequence ID" value="KAK3062822.1"/>
    <property type="molecule type" value="Genomic_DNA"/>
</dbReference>
<reference evidence="1" key="1">
    <citation type="submission" date="2024-09" db="EMBL/GenBank/DDBJ databases">
        <title>Black Yeasts Isolated from many extreme environments.</title>
        <authorList>
            <person name="Coleine C."/>
            <person name="Stajich J.E."/>
            <person name="Selbmann L."/>
        </authorList>
    </citation>
    <scope>NUCLEOTIDE SEQUENCE</scope>
    <source>
        <strain evidence="1">CCFEE 5737</strain>
    </source>
</reference>
<accession>A0ACC3D7F1</accession>